<organism evidence="1 2">
    <name type="scientific">Grimontia kaedaensis</name>
    <dbReference type="NCBI Taxonomy" id="2872157"/>
    <lineage>
        <taxon>Bacteria</taxon>
        <taxon>Pseudomonadati</taxon>
        <taxon>Pseudomonadota</taxon>
        <taxon>Gammaproteobacteria</taxon>
        <taxon>Vibrionales</taxon>
        <taxon>Vibrionaceae</taxon>
        <taxon>Grimontia</taxon>
    </lineage>
</organism>
<evidence type="ECO:0000313" key="2">
    <source>
        <dbReference type="Proteomes" id="UP001056255"/>
    </source>
</evidence>
<dbReference type="EMBL" id="CP082275">
    <property type="protein sequence ID" value="USH01276.1"/>
    <property type="molecule type" value="Genomic_DNA"/>
</dbReference>
<reference evidence="1" key="1">
    <citation type="submission" date="2021-08" db="EMBL/GenBank/DDBJ databases">
        <authorList>
            <person name="Sakaguchi M."/>
            <person name="Kikuchi T."/>
            <person name="Urbanczyk H."/>
        </authorList>
    </citation>
    <scope>NUCLEOTIDE SEQUENCE</scope>
    <source>
        <strain evidence="1">020920N</strain>
    </source>
</reference>
<dbReference type="InterPro" id="IPR042081">
    <property type="entry name" value="RNA_2'-PTrans_C"/>
</dbReference>
<evidence type="ECO:0000313" key="1">
    <source>
        <dbReference type="EMBL" id="USH01276.1"/>
    </source>
</evidence>
<dbReference type="Gene3D" id="3.20.170.30">
    <property type="match status" value="1"/>
</dbReference>
<proteinExistence type="predicted"/>
<dbReference type="Proteomes" id="UP001056255">
    <property type="component" value="Chromosome I"/>
</dbReference>
<accession>A0ABY4WNX6</accession>
<protein>
    <submittedName>
        <fullName evidence="1">Uncharacterized protein</fullName>
    </submittedName>
</protein>
<dbReference type="SUPFAM" id="SSF56399">
    <property type="entry name" value="ADP-ribosylation"/>
    <property type="match status" value="1"/>
</dbReference>
<keyword evidence="2" id="KW-1185">Reference proteome</keyword>
<name>A0ABY4WNX6_9GAMM</name>
<gene>
    <name evidence="1" type="ORF">K6Q96_10085</name>
</gene>
<sequence length="31" mass="3775">MHEDGFEFYKSMNNVWLVDSVPSKYLTRPKR</sequence>